<reference evidence="1" key="1">
    <citation type="submission" date="2020-05" db="UniProtKB">
        <authorList>
            <consortium name="EnsemblMetazoa"/>
        </authorList>
    </citation>
    <scope>IDENTIFICATION</scope>
    <source>
        <strain evidence="1">TTRI</strain>
    </source>
</reference>
<protein>
    <submittedName>
        <fullName evidence="1">Uncharacterized protein</fullName>
    </submittedName>
</protein>
<dbReference type="Proteomes" id="UP000078200">
    <property type="component" value="Unassembled WGS sequence"/>
</dbReference>
<accession>A0A1A9UEX1</accession>
<dbReference type="VEuPathDB" id="VectorBase:GAUT002619"/>
<sequence>MKSALDNSYHLLRRLLLLVTKQFVILVSLPSGGTVRTTFACKVFFINILRRRGSVFYAHKYANVKRAFPKFVCNIHKNASQQRKIVLTLILAALTVSKLMADRCAEESHFISQYEILSLPKEQYEVSCWQL</sequence>
<evidence type="ECO:0000313" key="2">
    <source>
        <dbReference type="Proteomes" id="UP000078200"/>
    </source>
</evidence>
<dbReference type="AlphaFoldDB" id="A0A1A9UEX1"/>
<proteinExistence type="predicted"/>
<dbReference type="EnsemblMetazoa" id="GAUT002619-RA">
    <property type="protein sequence ID" value="GAUT002619-PA"/>
    <property type="gene ID" value="GAUT002619"/>
</dbReference>
<name>A0A1A9UEX1_GLOAU</name>
<keyword evidence="2" id="KW-1185">Reference proteome</keyword>
<organism evidence="1 2">
    <name type="scientific">Glossina austeni</name>
    <name type="common">Savannah tsetse fly</name>
    <dbReference type="NCBI Taxonomy" id="7395"/>
    <lineage>
        <taxon>Eukaryota</taxon>
        <taxon>Metazoa</taxon>
        <taxon>Ecdysozoa</taxon>
        <taxon>Arthropoda</taxon>
        <taxon>Hexapoda</taxon>
        <taxon>Insecta</taxon>
        <taxon>Pterygota</taxon>
        <taxon>Neoptera</taxon>
        <taxon>Endopterygota</taxon>
        <taxon>Diptera</taxon>
        <taxon>Brachycera</taxon>
        <taxon>Muscomorpha</taxon>
        <taxon>Hippoboscoidea</taxon>
        <taxon>Glossinidae</taxon>
        <taxon>Glossina</taxon>
    </lineage>
</organism>
<evidence type="ECO:0000313" key="1">
    <source>
        <dbReference type="EnsemblMetazoa" id="GAUT002619-PA"/>
    </source>
</evidence>